<proteinExistence type="predicted"/>
<evidence type="ECO:0000313" key="2">
    <source>
        <dbReference type="Proteomes" id="UP000291562"/>
    </source>
</evidence>
<sequence length="575" mass="64144">MSDIFLRLVAFVPERTRVHVAKFAGDPKSVRSWIAHLPLTNADLCARQLLDALRDMNKQRLEPAARLESLELLRAPLTQLQSVLDVRARGDSFPLPSVKRQSMDVAQDLQHEMSVAYVVSLYDFCAPSGDVPFMKGKSVALAGARALQHIGMQLARAYLLYLAPAPGVWRMLHRVFLFLDESGQTERMLDDPLPGGGQLNARHAYLQCLLLALNNPYRLTQKENIVAFQLARAWAPHCSLQRDATVPGGLGVDMNGDNGPGYLEQERSKPEAHEWSFHYDELEKRLHAEIGKLPSNVRTLSYHIKGAPDFNVDVTLVRSMMHAWHDARMRVHQRLAGGYKLDSILGLHAAHFVLAGHRGFESFLQTMAETSISLTDREDAAPWVNNATDNPAVRRLHATVLDQSLGGYRVIWPAAENLRARIGELVIFAPAALADEAQDWMVGVMRWLRIHADLSVEAGIELLARRAKPASLRSYDDERHLRPPMRALLLDSLGEDSLPATVLTPPLLERHLERVELTVPLDIYDEKPEAKVEVITDLDVINDTGTYLRFAWNPPIAPDPAELSAAGLDELNSVA</sequence>
<evidence type="ECO:0000313" key="1">
    <source>
        <dbReference type="EMBL" id="QBB70451.1"/>
    </source>
</evidence>
<protein>
    <submittedName>
        <fullName evidence="1">Uncharacterized protein</fullName>
    </submittedName>
</protein>
<organism evidence="1 2">
    <name type="scientific">Pseudolysobacter antarcticus</name>
    <dbReference type="NCBI Taxonomy" id="2511995"/>
    <lineage>
        <taxon>Bacteria</taxon>
        <taxon>Pseudomonadati</taxon>
        <taxon>Pseudomonadota</taxon>
        <taxon>Gammaproteobacteria</taxon>
        <taxon>Lysobacterales</taxon>
        <taxon>Rhodanobacteraceae</taxon>
        <taxon>Pseudolysobacter</taxon>
    </lineage>
</organism>
<dbReference type="EMBL" id="CP035704">
    <property type="protein sequence ID" value="QBB70451.1"/>
    <property type="molecule type" value="Genomic_DNA"/>
</dbReference>
<gene>
    <name evidence="1" type="ORF">ELE36_08760</name>
</gene>
<dbReference type="OrthoDB" id="5724405at2"/>
<reference evidence="1 2" key="1">
    <citation type="submission" date="2019-01" db="EMBL/GenBank/DDBJ databases">
        <title>Pseudolysobacter antarctica gen. nov., sp. nov., isolated from Fildes Peninsula, Antarctica.</title>
        <authorList>
            <person name="Wei Z."/>
            <person name="Peng F."/>
        </authorList>
    </citation>
    <scope>NUCLEOTIDE SEQUENCE [LARGE SCALE GENOMIC DNA]</scope>
    <source>
        <strain evidence="1 2">AQ6-296</strain>
    </source>
</reference>
<dbReference type="KEGG" id="xbc:ELE36_08760"/>
<accession>A0A411HIZ4</accession>
<name>A0A411HIZ4_9GAMM</name>
<keyword evidence="2" id="KW-1185">Reference proteome</keyword>
<dbReference type="Proteomes" id="UP000291562">
    <property type="component" value="Chromosome"/>
</dbReference>
<dbReference type="RefSeq" id="WP_129832709.1">
    <property type="nucleotide sequence ID" value="NZ_CP035704.1"/>
</dbReference>
<dbReference type="AlphaFoldDB" id="A0A411HIZ4"/>